<proteinExistence type="predicted"/>
<reference evidence="2 3" key="1">
    <citation type="submission" date="2011-08" db="EMBL/GenBank/DDBJ databases">
        <title>Complete sequence of Caldicellulosiruptor lactoaceticus 6A.</title>
        <authorList>
            <consortium name="US DOE Joint Genome Institute"/>
            <person name="Lucas S."/>
            <person name="Han J."/>
            <person name="Lapidus A."/>
            <person name="Cheng J.-F."/>
            <person name="Goodwin L."/>
            <person name="Pitluck S."/>
            <person name="Peters L."/>
            <person name="Davenport K."/>
            <person name="Detter J.C."/>
            <person name="Han C."/>
            <person name="Tapia R."/>
            <person name="Land M."/>
            <person name="Hauser L."/>
            <person name="Kyrpides N."/>
            <person name="Ivanova N."/>
            <person name="Ovchinnikova G."/>
            <person name="Pagani I."/>
            <person name="Blumer-Schuette S.E."/>
            <person name="Kelly R.M."/>
            <person name="Woyke T."/>
        </authorList>
    </citation>
    <scope>NUCLEOTIDE SEQUENCE [LARGE SCALE GENOMIC DNA]</scope>
    <source>
        <strain evidence="2 3">6A</strain>
    </source>
</reference>
<gene>
    <name evidence="2" type="ORF">Calla_0288</name>
</gene>
<dbReference type="Proteomes" id="UP000009257">
    <property type="component" value="Chromosome"/>
</dbReference>
<sequence length="157" mass="18073">MKLIGKIFEAFFKYFVLVPAFIVFIVGTILSIINKSFSGLLLMISGLIVYLFLPELALLIGRYGFEDIWKQFGFQTKPDFARPWKLTKIVLLTSFCTAVIISILKIIETKNFFYLFGIPISGLLFYLVLMADKLIHKSISNKNLQNKNREGTEKFEK</sequence>
<dbReference type="KEGG" id="clc:Calla_0288"/>
<feature type="transmembrane region" description="Helical" evidence="1">
    <location>
        <begin position="86"/>
        <end position="107"/>
    </location>
</feature>
<evidence type="ECO:0000313" key="2">
    <source>
        <dbReference type="EMBL" id="AEM72961.1"/>
    </source>
</evidence>
<dbReference type="RefSeq" id="WP_014041929.1">
    <property type="nucleotide sequence ID" value="NC_015949.1"/>
</dbReference>
<keyword evidence="1" id="KW-0472">Membrane</keyword>
<accession>G2PX06</accession>
<keyword evidence="1" id="KW-1133">Transmembrane helix</keyword>
<feature type="transmembrane region" description="Helical" evidence="1">
    <location>
        <begin position="113"/>
        <end position="131"/>
    </location>
</feature>
<feature type="transmembrane region" description="Helical" evidence="1">
    <location>
        <begin position="39"/>
        <end position="65"/>
    </location>
</feature>
<protein>
    <submittedName>
        <fullName evidence="2">Uncharacterized protein</fullName>
    </submittedName>
</protein>
<keyword evidence="1" id="KW-0812">Transmembrane</keyword>
<dbReference type="HOGENOM" id="CLU_1746262_0_0_9"/>
<dbReference type="EMBL" id="CP003001">
    <property type="protein sequence ID" value="AEM72961.1"/>
    <property type="molecule type" value="Genomic_DNA"/>
</dbReference>
<organism evidence="2 3">
    <name type="scientific">Caldicellulosiruptor acetigenus 6A</name>
    <dbReference type="NCBI Taxonomy" id="632516"/>
    <lineage>
        <taxon>Bacteria</taxon>
        <taxon>Bacillati</taxon>
        <taxon>Bacillota</taxon>
        <taxon>Bacillota incertae sedis</taxon>
        <taxon>Caldicellulosiruptorales</taxon>
        <taxon>Caldicellulosiruptoraceae</taxon>
        <taxon>Caldicellulosiruptor</taxon>
    </lineage>
</organism>
<name>G2PX06_9FIRM</name>
<evidence type="ECO:0000313" key="3">
    <source>
        <dbReference type="Proteomes" id="UP000009257"/>
    </source>
</evidence>
<evidence type="ECO:0000256" key="1">
    <source>
        <dbReference type="SAM" id="Phobius"/>
    </source>
</evidence>
<dbReference type="AlphaFoldDB" id="G2PX06"/>
<feature type="transmembrane region" description="Helical" evidence="1">
    <location>
        <begin position="12"/>
        <end position="33"/>
    </location>
</feature>